<name>A0AAV2S1R3_MEGNR</name>
<evidence type="ECO:0000313" key="1">
    <source>
        <dbReference type="EMBL" id="CAL4153939.1"/>
    </source>
</evidence>
<evidence type="ECO:0008006" key="3">
    <source>
        <dbReference type="Google" id="ProtNLM"/>
    </source>
</evidence>
<keyword evidence="2" id="KW-1185">Reference proteome</keyword>
<dbReference type="Gene3D" id="3.10.100.10">
    <property type="entry name" value="Mannose-Binding Protein A, subunit A"/>
    <property type="match status" value="1"/>
</dbReference>
<feature type="non-terminal residue" evidence="1">
    <location>
        <position position="1"/>
    </location>
</feature>
<dbReference type="InterPro" id="IPR016186">
    <property type="entry name" value="C-type_lectin-like/link_sf"/>
</dbReference>
<dbReference type="SUPFAM" id="SSF56436">
    <property type="entry name" value="C-type lectin-like"/>
    <property type="match status" value="1"/>
</dbReference>
<comment type="caution">
    <text evidence="1">The sequence shown here is derived from an EMBL/GenBank/DDBJ whole genome shotgun (WGS) entry which is preliminary data.</text>
</comment>
<reference evidence="1 2" key="1">
    <citation type="submission" date="2024-05" db="EMBL/GenBank/DDBJ databases">
        <authorList>
            <person name="Wallberg A."/>
        </authorList>
    </citation>
    <scope>NUCLEOTIDE SEQUENCE [LARGE SCALE GENOMIC DNA]</scope>
</reference>
<gene>
    <name evidence="1" type="ORF">MNOR_LOCUS31253</name>
</gene>
<dbReference type="InterPro" id="IPR016187">
    <property type="entry name" value="CTDL_fold"/>
</dbReference>
<dbReference type="Proteomes" id="UP001497623">
    <property type="component" value="Unassembled WGS sequence"/>
</dbReference>
<dbReference type="EMBL" id="CAXKWB010039930">
    <property type="protein sequence ID" value="CAL4153939.1"/>
    <property type="molecule type" value="Genomic_DNA"/>
</dbReference>
<sequence>FFFYYPSGQCFWFDPEVRHTWEGAKNLCESKGLNIAHPNDVVGLRSYMVQSYGKNENGWHDTWINALRDNRTNNFICQNHFDIITPEYPYWFTGEPSACD</sequence>
<feature type="non-terminal residue" evidence="1">
    <location>
        <position position="100"/>
    </location>
</feature>
<evidence type="ECO:0000313" key="2">
    <source>
        <dbReference type="Proteomes" id="UP001497623"/>
    </source>
</evidence>
<protein>
    <recommendedName>
        <fullName evidence="3">C-type lectin domain-containing protein</fullName>
    </recommendedName>
</protein>
<proteinExistence type="predicted"/>
<accession>A0AAV2S1R3</accession>
<organism evidence="1 2">
    <name type="scientific">Meganyctiphanes norvegica</name>
    <name type="common">Northern krill</name>
    <name type="synonym">Thysanopoda norvegica</name>
    <dbReference type="NCBI Taxonomy" id="48144"/>
    <lineage>
        <taxon>Eukaryota</taxon>
        <taxon>Metazoa</taxon>
        <taxon>Ecdysozoa</taxon>
        <taxon>Arthropoda</taxon>
        <taxon>Crustacea</taxon>
        <taxon>Multicrustacea</taxon>
        <taxon>Malacostraca</taxon>
        <taxon>Eumalacostraca</taxon>
        <taxon>Eucarida</taxon>
        <taxon>Euphausiacea</taxon>
        <taxon>Euphausiidae</taxon>
        <taxon>Meganyctiphanes</taxon>
    </lineage>
</organism>
<dbReference type="AlphaFoldDB" id="A0AAV2S1R3"/>